<dbReference type="Pfam" id="PF17403">
    <property type="entry name" value="Nrap_D2"/>
    <property type="match status" value="1"/>
</dbReference>
<dbReference type="InterPro" id="IPR035370">
    <property type="entry name" value="Nrap_D5"/>
</dbReference>
<comment type="similarity">
    <text evidence="3">Belongs to the NRAP family.</text>
</comment>
<evidence type="ECO:0000259" key="17">
    <source>
        <dbReference type="Pfam" id="PF17407"/>
    </source>
</evidence>
<comment type="function">
    <text evidence="9">Part of the small subunit (SSU) processome, first precursor of the small eukaryotic ribosomal subunit. During the assembly of the SSU processome in the nucleolus, many ribosome biogenesis factors, an RNA chaperone and ribosomal proteins associate with the nascent pre-rRNA and work in concert to generate RNA folding, modifications, rearrangements and cleavage as well as targeted degradation of pre-ribosomal RNA by the RNA exosome.</text>
</comment>
<keyword evidence="5" id="KW-0158">Chromosome</keyword>
<dbReference type="SUPFAM" id="SSF56091">
    <property type="entry name" value="DNA ligase/mRNA capping enzyme, catalytic domain"/>
    <property type="match status" value="1"/>
</dbReference>
<dbReference type="WBParaSite" id="DME_0000257501-mRNA-1">
    <property type="protein sequence ID" value="DME_0000257501-mRNA-1"/>
    <property type="gene ID" value="DME_0000257501"/>
</dbReference>
<dbReference type="OrthoDB" id="10251401at2759"/>
<name>A0A0N4U6L7_DRAME</name>
<feature type="domain" description="Nrap protein" evidence="16">
    <location>
        <begin position="773"/>
        <end position="925"/>
    </location>
</feature>
<evidence type="ECO:0000313" key="21">
    <source>
        <dbReference type="Proteomes" id="UP000274756"/>
    </source>
</evidence>
<evidence type="ECO:0000256" key="5">
    <source>
        <dbReference type="ARBA" id="ARBA00022454"/>
    </source>
</evidence>
<dbReference type="InterPro" id="IPR024721">
    <property type="entry name" value="Snurportin-1_N"/>
</dbReference>
<evidence type="ECO:0000259" key="11">
    <source>
        <dbReference type="Pfam" id="PF03813"/>
    </source>
</evidence>
<evidence type="ECO:0000256" key="4">
    <source>
        <dbReference type="ARBA" id="ARBA00016437"/>
    </source>
</evidence>
<evidence type="ECO:0000259" key="16">
    <source>
        <dbReference type="Pfam" id="PF17406"/>
    </source>
</evidence>
<sequence length="1342" mass="156103">MKRKAEISTIQLEGDLNESRRLMNVMMDDFTSDFTLSPISRSKLQCFVEHLKSLILSKDTHIAESELSDNSWLLKKGICFPLSLPFGLKVSELKCHGKCRWKLPESVNVFGYWRMNTREDVFIDMNVVMSKEYFGSRDFLNFTYHIKRAYYVCGVAIILKQGEIDLDFTIEDHDQMKPMLIAYMKEGRKFEINNRALLSLFYMQIKFVKKNNINRKIGVRIHFSPPDSFAKPFRFRPTNNNLRPSFCFQNKKYDENSPTPFYNNGIIADLVRDRLEVHFENFFKKKAIFIKAVMLIQCWLQNRNFDKRSDGFGDFLLYAWFIYLYNEKVIGEHMAISDILITFFQSVVSVNWNDAQLGLAKDIDSSLYAQFGEYFDYTFLDVTGFYNLAANLSCSAFNCIKDAAKSAIVKLNSFKDFDLLFVKEMPFTNYFDIYIRISVPETYISSDLPSLFPLEYIDCCGNYSRIIVRYLTNLLLKAWNDRVDLFDFKQIFNLGIKWKVGEGWNRKIESLIVGARVIQGWNNIITRGPFAKSNDAVKFQDFWGKDICELRKFPDNTICETIKWCDSKFASSVLCRICSHVALRHMRLSGQLLVRSSIPNFNGGHSRSFTYITNAYNRLYQFLRQLQDLPLQITNIHPISPHLRKTLSFFELSYFSVFVQFYISVGLTMESSGKWGDNREAVALLKTAFYIALAQILNEQFSRAIPYQDYLIVVLDQVLFRLSILYQREVHLMQKDMNSGLITSDETYLKLQEREIIIKPRLSAYLYSVSQLYPAFAATCRLAHQWLSSHMLTDYINDIILETITAYIFVHPFTSVPPRSYYSGFLNFLILLSSHNWLMKPLIVNFNNELTEDEMNEMETTFIKMRPVLPSMVIFTPADSTGIRWTREEPQPLILKRIVCLASSSAILLQRNLDSIPVVIKSIFATDINVYDVIITLNNEHIVRKRNRCRRFVATKYLPVFDYDPVEKFLQSLRANFATVAFFFFDKSKDNQKSGSNTCVSSVTYFTMENEELLNGSMVYNEVFDVDGLIMKFSGDAIELSPQSVSSGHPRYTFYKNVARAEEVQRKRRAEFLERQKECVFIIFKHQNINTRNLFLDKADKADQEAMDVVEISSNKNKRNEKYADVLMLSEWLVDIPTNLSSEWIMVPCPVGKRLKGVTSAYNKKGNRFKQFRSYLPGSIRSKGSENATLLDCILSYETNTFYCLDVIVWNGIIQSDVTFDCRLFFINSRINENQNFGERSKENPFVFKSLPYCYCQINAMENLLKSNLDFTIDGILFYHSQVFYRSGQSPLVGWLKPWMLPEILNVTVPQRLMDGKETEIGASQKFIDNYNIEHNHISSLK</sequence>
<dbReference type="Pfam" id="PF17406">
    <property type="entry name" value="Nrap_D5"/>
    <property type="match status" value="1"/>
</dbReference>
<keyword evidence="7" id="KW-0539">Nucleus</keyword>
<evidence type="ECO:0000256" key="1">
    <source>
        <dbReference type="ARBA" id="ARBA00004286"/>
    </source>
</evidence>
<dbReference type="Gene3D" id="3.30.470.30">
    <property type="entry name" value="DNA ligase/mRNA capping enzyme"/>
    <property type="match status" value="1"/>
</dbReference>
<dbReference type="Pfam" id="PF17407">
    <property type="entry name" value="Nrap_D6"/>
    <property type="match status" value="1"/>
</dbReference>
<dbReference type="Gene3D" id="1.10.1410.10">
    <property type="match status" value="1"/>
</dbReference>
<dbReference type="GO" id="GO:0006409">
    <property type="term" value="P:tRNA export from nucleus"/>
    <property type="evidence" value="ECO:0007669"/>
    <property type="project" value="TreeGrafter"/>
</dbReference>
<evidence type="ECO:0000259" key="15">
    <source>
        <dbReference type="Pfam" id="PF17405"/>
    </source>
</evidence>
<dbReference type="GO" id="GO:0005694">
    <property type="term" value="C:chromosome"/>
    <property type="evidence" value="ECO:0007669"/>
    <property type="project" value="UniProtKB-SubCell"/>
</dbReference>
<dbReference type="Proteomes" id="UP000274756">
    <property type="component" value="Unassembled WGS sequence"/>
</dbReference>
<evidence type="ECO:0000256" key="3">
    <source>
        <dbReference type="ARBA" id="ARBA00006674"/>
    </source>
</evidence>
<dbReference type="GO" id="GO:0003723">
    <property type="term" value="F:RNA binding"/>
    <property type="evidence" value="ECO:0007669"/>
    <property type="project" value="UniProtKB-KW"/>
</dbReference>
<protein>
    <recommendedName>
        <fullName evidence="4">Nucleolar protein 6</fullName>
    </recommendedName>
    <alternativeName>
        <fullName evidence="8">Maternal transcript 89Ba</fullName>
    </alternativeName>
</protein>
<dbReference type="Pfam" id="PF03813">
    <property type="entry name" value="Nrap"/>
    <property type="match status" value="1"/>
</dbReference>
<comment type="subcellular location">
    <subcellularLocation>
        <location evidence="1">Chromosome</location>
    </subcellularLocation>
    <subcellularLocation>
        <location evidence="2">Nucleus</location>
        <location evidence="2">Nucleolus</location>
    </subcellularLocation>
</comment>
<dbReference type="STRING" id="318479.A0A0N4U6L7"/>
<dbReference type="CDD" id="cd09232">
    <property type="entry name" value="Snurportin-1_C"/>
    <property type="match status" value="1"/>
</dbReference>
<dbReference type="InterPro" id="IPR035082">
    <property type="entry name" value="Nrap_D1"/>
</dbReference>
<feature type="domain" description="Nrap protein" evidence="11">
    <location>
        <begin position="123"/>
        <end position="274"/>
    </location>
</feature>
<dbReference type="Pfam" id="PF17404">
    <property type="entry name" value="Nrap_D3"/>
    <property type="match status" value="1"/>
</dbReference>
<evidence type="ECO:0000256" key="2">
    <source>
        <dbReference type="ARBA" id="ARBA00004604"/>
    </source>
</evidence>
<evidence type="ECO:0000256" key="10">
    <source>
        <dbReference type="ARBA" id="ARBA00035020"/>
    </source>
</evidence>
<evidence type="ECO:0000259" key="18">
    <source>
        <dbReference type="Pfam" id="PF21974"/>
    </source>
</evidence>
<organism evidence="20 22">
    <name type="scientific">Dracunculus medinensis</name>
    <name type="common">Guinea worm</name>
    <dbReference type="NCBI Taxonomy" id="318479"/>
    <lineage>
        <taxon>Eukaryota</taxon>
        <taxon>Metazoa</taxon>
        <taxon>Ecdysozoa</taxon>
        <taxon>Nematoda</taxon>
        <taxon>Chromadorea</taxon>
        <taxon>Rhabditida</taxon>
        <taxon>Spirurina</taxon>
        <taxon>Dracunculoidea</taxon>
        <taxon>Dracunculidae</taxon>
        <taxon>Dracunculus</taxon>
    </lineage>
</organism>
<evidence type="ECO:0000313" key="20">
    <source>
        <dbReference type="Proteomes" id="UP000038040"/>
    </source>
</evidence>
<dbReference type="InterPro" id="IPR047857">
    <property type="entry name" value="Snurportin1_C"/>
</dbReference>
<dbReference type="InterPro" id="IPR035367">
    <property type="entry name" value="Nrap_D2"/>
</dbReference>
<accession>A0A0N4U6L7</accession>
<dbReference type="Proteomes" id="UP000038040">
    <property type="component" value="Unplaced"/>
</dbReference>
<dbReference type="InterPro" id="IPR005554">
    <property type="entry name" value="NOL6/Upt22"/>
</dbReference>
<comment type="subunit">
    <text evidence="10">Part of the small subunit (SSU) processome, composed of more than 70 proteins and the RNA chaperone small nucleolar RNA (snoRNA) U3.</text>
</comment>
<proteinExistence type="inferred from homology"/>
<feature type="domain" description="Nrap protein" evidence="15">
    <location>
        <begin position="602"/>
        <end position="770"/>
    </location>
</feature>
<evidence type="ECO:0000259" key="12">
    <source>
        <dbReference type="Pfam" id="PF11538"/>
    </source>
</evidence>
<evidence type="ECO:0000313" key="19">
    <source>
        <dbReference type="EMBL" id="VDN56962.1"/>
    </source>
</evidence>
<evidence type="ECO:0000256" key="8">
    <source>
        <dbReference type="ARBA" id="ARBA00031711"/>
    </source>
</evidence>
<evidence type="ECO:0000256" key="6">
    <source>
        <dbReference type="ARBA" id="ARBA00022884"/>
    </source>
</evidence>
<feature type="domain" description="Nrap protein" evidence="17">
    <location>
        <begin position="929"/>
        <end position="991"/>
    </location>
</feature>
<dbReference type="PANTHER" id="PTHR17972">
    <property type="entry name" value="NUCLEOLAR RNA-ASSOCIATED PROTEIN"/>
    <property type="match status" value="1"/>
</dbReference>
<feature type="domain" description="Snurportin-1 N-terminal" evidence="12">
    <location>
        <begin position="1049"/>
        <end position="1078"/>
    </location>
</feature>
<dbReference type="Pfam" id="PF21974">
    <property type="entry name" value="SPN1_m3Gcap_bd"/>
    <property type="match status" value="1"/>
</dbReference>
<evidence type="ECO:0000256" key="9">
    <source>
        <dbReference type="ARBA" id="ARBA00035000"/>
    </source>
</evidence>
<dbReference type="EMBL" id="UYYG01001157">
    <property type="protein sequence ID" value="VDN56962.1"/>
    <property type="molecule type" value="Genomic_DNA"/>
</dbReference>
<feature type="domain" description="Nrap protein" evidence="14">
    <location>
        <begin position="430"/>
        <end position="586"/>
    </location>
</feature>
<dbReference type="GO" id="GO:0032040">
    <property type="term" value="C:small-subunit processome"/>
    <property type="evidence" value="ECO:0007669"/>
    <property type="project" value="TreeGrafter"/>
</dbReference>
<dbReference type="Pfam" id="PF17405">
    <property type="entry name" value="Nrap_D4"/>
    <property type="match status" value="1"/>
</dbReference>
<dbReference type="GO" id="GO:0006364">
    <property type="term" value="P:rRNA processing"/>
    <property type="evidence" value="ECO:0007669"/>
    <property type="project" value="TreeGrafter"/>
</dbReference>
<reference evidence="22" key="1">
    <citation type="submission" date="2016-04" db="UniProtKB">
        <authorList>
            <consortium name="WormBaseParasite"/>
        </authorList>
    </citation>
    <scope>IDENTIFICATION</scope>
</reference>
<dbReference type="AlphaFoldDB" id="A0A0N4U6L7"/>
<dbReference type="InterPro" id="IPR035368">
    <property type="entry name" value="Nrap_D3"/>
</dbReference>
<evidence type="ECO:0000256" key="7">
    <source>
        <dbReference type="ARBA" id="ARBA00023242"/>
    </source>
</evidence>
<dbReference type="InterPro" id="IPR035369">
    <property type="entry name" value="Nrap_D4"/>
</dbReference>
<feature type="domain" description="Snurportin-1 m3G cap-binding" evidence="18">
    <location>
        <begin position="1127"/>
        <end position="1298"/>
    </location>
</feature>
<dbReference type="GO" id="GO:0034456">
    <property type="term" value="C:UTP-C complex"/>
    <property type="evidence" value="ECO:0007669"/>
    <property type="project" value="TreeGrafter"/>
</dbReference>
<evidence type="ECO:0000259" key="13">
    <source>
        <dbReference type="Pfam" id="PF17403"/>
    </source>
</evidence>
<dbReference type="GO" id="GO:0032545">
    <property type="term" value="C:CURI complex"/>
    <property type="evidence" value="ECO:0007669"/>
    <property type="project" value="TreeGrafter"/>
</dbReference>
<dbReference type="InterPro" id="IPR035371">
    <property type="entry name" value="Nrap_D6"/>
</dbReference>
<reference evidence="19 21" key="2">
    <citation type="submission" date="2018-11" db="EMBL/GenBank/DDBJ databases">
        <authorList>
            <consortium name="Pathogen Informatics"/>
        </authorList>
    </citation>
    <scope>NUCLEOTIDE SEQUENCE [LARGE SCALE GENOMIC DNA]</scope>
</reference>
<feature type="domain" description="Nrap protein" evidence="13">
    <location>
        <begin position="289"/>
        <end position="423"/>
    </location>
</feature>
<keyword evidence="6" id="KW-0694">RNA-binding</keyword>
<dbReference type="Pfam" id="PF11538">
    <property type="entry name" value="Snurportin1"/>
    <property type="match status" value="1"/>
</dbReference>
<evidence type="ECO:0000313" key="22">
    <source>
        <dbReference type="WBParaSite" id="DME_0000257501-mRNA-1"/>
    </source>
</evidence>
<gene>
    <name evidence="19" type="ORF">DME_LOCUS6935</name>
</gene>
<dbReference type="PANTHER" id="PTHR17972:SF0">
    <property type="entry name" value="NUCLEOLAR PROTEIN 6"/>
    <property type="match status" value="1"/>
</dbReference>
<keyword evidence="21" id="KW-1185">Reference proteome</keyword>
<evidence type="ECO:0000259" key="14">
    <source>
        <dbReference type="Pfam" id="PF17404"/>
    </source>
</evidence>